<dbReference type="OMA" id="HIYYRNS"/>
<sequence>MQSILTTSLLKPFHNSKDAQFLQLSAFSSGELLLFSYTPTSSYKSDVQQGSFLLFVGTKNEELYNEPGQIVCYTHDLSQIARFFDKKLHIHVRSSTNTYPCTKIYSLNTCVPKFASLITLNTGQSVVVVLGVLVQKLSSEEASKYFSTCSHQDPVKIAASYTFLYILHRETGAQINSFLIPIKRKNSIADIGYDTAGLLHIYYRNSKNFLLKLTVKPLEFYNLEFTKDTVSLLDSRGESVRPLSPSITQSTLRLEALHASRINASEPLFGRLSFSSLTLHMLCDYVNAKCICHVYEEDSESTEVYTLFSEVLSDTAIWISSGYDKLYYVSSCTPTLQVLSFSELMEYILQKKQSLCRFTWTSDNAIFFKGFCESSSSLITLISREDFEVYLEVLQNQQWDVSATGQSNIPDDSNVFESTPLIQDFSVLSNSVVSEFVQERSDPAELDIAMECDTIGTTDTNIFSSPFDNLSARVLTLEEALRIQSADHRKLIKELEEFYDAIGNLANKQAKLSRKLDDLMETQIKGTLANSADVSKIASIGMSTTSKDQAQTLGQNLKTLVVTLYQIVVDLTGFAVKLVKQFGSKLSTRKNI</sequence>
<organism evidence="1 2">
    <name type="scientific">Giardia intestinalis (strain P15)</name>
    <name type="common">Giardia lamblia</name>
    <dbReference type="NCBI Taxonomy" id="658858"/>
    <lineage>
        <taxon>Eukaryota</taxon>
        <taxon>Metamonada</taxon>
        <taxon>Diplomonadida</taxon>
        <taxon>Hexamitidae</taxon>
        <taxon>Giardiinae</taxon>
        <taxon>Giardia</taxon>
    </lineage>
</organism>
<proteinExistence type="predicted"/>
<dbReference type="Proteomes" id="UP000008974">
    <property type="component" value="Unassembled WGS sequence"/>
</dbReference>
<dbReference type="VEuPathDB" id="GiardiaDB:GLP15_5182"/>
<comment type="caution">
    <text evidence="1">The sequence shown here is derived from an EMBL/GenBank/DDBJ whole genome shotgun (WGS) entry which is preliminary data.</text>
</comment>
<accession>E1EWB1</accession>
<evidence type="ECO:0000313" key="1">
    <source>
        <dbReference type="EMBL" id="EFO65505.1"/>
    </source>
</evidence>
<reference evidence="1 2" key="1">
    <citation type="journal article" date="2010" name="BMC Genomics">
        <title>Genome analysis and comparative genomics of a Giardia intestinalis assemblage E isolate.</title>
        <authorList>
            <person name="Jerlstrom-Hultqvist J."/>
            <person name="Franzen O."/>
            <person name="Ankarklev J."/>
            <person name="Xu F."/>
            <person name="Nohynkova E."/>
            <person name="Andersson J.O."/>
            <person name="Svard S.G."/>
            <person name="Andersson B."/>
        </authorList>
    </citation>
    <scope>NUCLEOTIDE SEQUENCE [LARGE SCALE GENOMIC DNA]</scope>
    <source>
        <strain evidence="1 2">P15</strain>
    </source>
</reference>
<dbReference type="EMBL" id="ACVC01000027">
    <property type="protein sequence ID" value="EFO65505.1"/>
    <property type="molecule type" value="Genomic_DNA"/>
</dbReference>
<evidence type="ECO:0000313" key="2">
    <source>
        <dbReference type="Proteomes" id="UP000008974"/>
    </source>
</evidence>
<gene>
    <name evidence="1" type="ORF">GLP15_5182</name>
</gene>
<dbReference type="AlphaFoldDB" id="E1EWB1"/>
<name>E1EWB1_GIAIA</name>
<dbReference type="OrthoDB" id="10255617at2759"/>
<protein>
    <submittedName>
        <fullName evidence="1">Uncharacterized protein</fullName>
    </submittedName>
</protein>